<dbReference type="Pfam" id="PF09028">
    <property type="entry name" value="Mac-1"/>
    <property type="match status" value="1"/>
</dbReference>
<proteinExistence type="predicted"/>
<feature type="signal peptide" evidence="1">
    <location>
        <begin position="1"/>
        <end position="20"/>
    </location>
</feature>
<dbReference type="InterPro" id="IPR038765">
    <property type="entry name" value="Papain-like_cys_pep_sf"/>
</dbReference>
<evidence type="ECO:0000259" key="2">
    <source>
        <dbReference type="Pfam" id="PF09028"/>
    </source>
</evidence>
<sequence>MKKSLQFILFALLLLGTACQHEELDTGSGNDGYVEFLFTKDGDVSTRADIAEDGSGTFADGDRIGLYIEQNTGTYRHIVLTRENGTWTPRLKKSELGDGLVTLNAYYPARDDIQDEITDGIHKHPVSADQQAEGYGASDLLWSNKTVSAGAIPGNRIEMPFGHVLHRLVVNIESKEGELPEDLAVSVRARTQGSASLFTGQIAPAEDSETEWIAARKLGEGRYCAVFYPQKLKQGEEWVKLSTGGKESVYKSPATVGGSPSLEAGRQTTLRLTLKQNGTVNPDPDPSEWANSKHWVYGIEAPVCNPDEVKSYFPDLESFPQGEWFKAGDFSPEYLNWDRIWGWYDCDKRNLFGDHSDFIEDGNMCWAAAASNLLHWWMYHNREYIIKYDEVYGMTPYPKYPRPSMEFSDTEESEIFDLFRQNFKNLGNWDDAGVNWFINGSLGKLLPNNPDIESKFQGYFKEVFAGVSVATLHWMYTKEDFNRTVKQALSNRQALGFVRVTLPDRDFHDMVIWGAEFDEAGDVSAIYYVDNNDYYEYETTGGSNDYQHHRVIRTPVWYNDEDTWPVHMGTGKSTYIGTLTTVDLGRDIWRKAFPEVQPGDE</sequence>
<evidence type="ECO:0000313" key="3">
    <source>
        <dbReference type="EMBL" id="RGS80673.1"/>
    </source>
</evidence>
<evidence type="ECO:0000313" key="4">
    <source>
        <dbReference type="Proteomes" id="UP000266492"/>
    </source>
</evidence>
<name>A0A395VU97_BACOV</name>
<dbReference type="InterPro" id="IPR042278">
    <property type="entry name" value="Mfa-like_1_N"/>
</dbReference>
<evidence type="ECO:0000256" key="1">
    <source>
        <dbReference type="SAM" id="SignalP"/>
    </source>
</evidence>
<dbReference type="SUPFAM" id="SSF54001">
    <property type="entry name" value="Cysteine proteinases"/>
    <property type="match status" value="1"/>
</dbReference>
<feature type="chain" id="PRO_5017374141" description="Ig protease IdeS domain-containing protein" evidence="1">
    <location>
        <begin position="21"/>
        <end position="601"/>
    </location>
</feature>
<dbReference type="AlphaFoldDB" id="A0A395VU97"/>
<dbReference type="Pfam" id="PF13149">
    <property type="entry name" value="Mfa_like_1"/>
    <property type="match status" value="1"/>
</dbReference>
<dbReference type="PROSITE" id="PS51257">
    <property type="entry name" value="PROKAR_LIPOPROTEIN"/>
    <property type="match status" value="1"/>
</dbReference>
<feature type="domain" description="Ig protease IdeS" evidence="2">
    <location>
        <begin position="341"/>
        <end position="535"/>
    </location>
</feature>
<comment type="caution">
    <text evidence="3">The sequence shown here is derived from an EMBL/GenBank/DDBJ whole genome shotgun (WGS) entry which is preliminary data.</text>
</comment>
<dbReference type="InterPro" id="IPR015117">
    <property type="entry name" value="IdeS"/>
</dbReference>
<gene>
    <name evidence="3" type="ORF">DWX70_21185</name>
</gene>
<dbReference type="InterPro" id="IPR025049">
    <property type="entry name" value="Mfa-like_1"/>
</dbReference>
<dbReference type="GO" id="GO:0008233">
    <property type="term" value="F:peptidase activity"/>
    <property type="evidence" value="ECO:0007669"/>
    <property type="project" value="InterPro"/>
</dbReference>
<keyword evidence="1" id="KW-0732">Signal</keyword>
<dbReference type="RefSeq" id="WP_118419120.1">
    <property type="nucleotide sequence ID" value="NZ_QRVZ01000022.1"/>
</dbReference>
<dbReference type="Gene3D" id="2.60.40.2630">
    <property type="match status" value="1"/>
</dbReference>
<dbReference type="CDD" id="cd13120">
    <property type="entry name" value="BF2867_like_N"/>
    <property type="match status" value="1"/>
</dbReference>
<dbReference type="CDD" id="cd13121">
    <property type="entry name" value="BF2867_like_C"/>
    <property type="match status" value="1"/>
</dbReference>
<organism evidence="3 4">
    <name type="scientific">Bacteroides ovatus</name>
    <dbReference type="NCBI Taxonomy" id="28116"/>
    <lineage>
        <taxon>Bacteria</taxon>
        <taxon>Pseudomonadati</taxon>
        <taxon>Bacteroidota</taxon>
        <taxon>Bacteroidia</taxon>
        <taxon>Bacteroidales</taxon>
        <taxon>Bacteroidaceae</taxon>
        <taxon>Bacteroides</taxon>
    </lineage>
</organism>
<dbReference type="EMBL" id="QRVZ01000022">
    <property type="protein sequence ID" value="RGS80673.1"/>
    <property type="molecule type" value="Genomic_DNA"/>
</dbReference>
<reference evidence="3 4" key="1">
    <citation type="submission" date="2018-08" db="EMBL/GenBank/DDBJ databases">
        <title>A genome reference for cultivated species of the human gut microbiota.</title>
        <authorList>
            <person name="Zou Y."/>
            <person name="Xue W."/>
            <person name="Luo G."/>
        </authorList>
    </citation>
    <scope>NUCLEOTIDE SEQUENCE [LARGE SCALE GENOMIC DNA]</scope>
    <source>
        <strain evidence="3 4">AF20-9LB</strain>
    </source>
</reference>
<dbReference type="Gene3D" id="3.90.70.10">
    <property type="entry name" value="Cysteine proteinases"/>
    <property type="match status" value="1"/>
</dbReference>
<protein>
    <recommendedName>
        <fullName evidence="2">Ig protease IdeS domain-containing protein</fullName>
    </recommendedName>
</protein>
<dbReference type="Proteomes" id="UP000266492">
    <property type="component" value="Unassembled WGS sequence"/>
</dbReference>
<accession>A0A395VU97</accession>
<dbReference type="Gene3D" id="2.60.40.2620">
    <property type="entry name" value="Fimbrillin-like"/>
    <property type="match status" value="1"/>
</dbReference>